<sequence length="601" mass="64383">MSGLQQCLPAHAATRLRLASGALGREGSIGGLVLTSRLGVWSYSNRLATKAAGHDYTLQLKRSLSYDGRVGTGAAPSSVTWFTPEPGRVALSDIISQLPVLPSRQDVSHNIPLFLVTPAFAPWVVKSNTFLRDSIAHIFQNETLGYLGGDKSFYSVAAVVDKLPAPDKSSPGPNQQKLNNELAAVGQHGLEGISLYFANRDALAGEVVKSIQKRDMSTPEAEPALSCLFQVPTTANSSAPAFAEIGIRIANTLFVNGKARTMLASRWRHDADSAKLALDKEYNLVRCQIRCANKPRAVTACVPLQPVTKPREIVSSMGNILRQLSKGDRSGAAIPASAELEKALPAYIKEHNIENQRIAVWALVQPKTSENESPTPCNTLGDSVDPFLAVNNGARLHRVVSGGGGWGKKQGLLSLDPEYSYETEDKPTSGQLRPVYELFETHNTEARDQDEMMSSFLDELPGSIQFKDGQFTTDLSEIAKPGDTVQFLVAPLDNPQAASVAEAPANVEGKRATQFSFGVIPSSDADWSVVEQAVDVGQVSSPSSSGGIAPTHNHFGALSEKGLTYSVFAEGSLRGGRDGEQRQLVLGTKIDVPGSKIVVDE</sequence>
<dbReference type="AlphaFoldDB" id="A0A2B7WUW3"/>
<gene>
    <name evidence="1" type="ORF">AJ79_08225</name>
</gene>
<evidence type="ECO:0000313" key="1">
    <source>
        <dbReference type="EMBL" id="PGH00373.1"/>
    </source>
</evidence>
<dbReference type="EMBL" id="PDNB01000187">
    <property type="protein sequence ID" value="PGH00373.1"/>
    <property type="molecule type" value="Genomic_DNA"/>
</dbReference>
<reference evidence="1 2" key="1">
    <citation type="submission" date="2017-10" db="EMBL/GenBank/DDBJ databases">
        <title>Comparative genomics in systemic dimorphic fungi from Ajellomycetaceae.</title>
        <authorList>
            <person name="Munoz J.F."/>
            <person name="Mcewen J.G."/>
            <person name="Clay O.K."/>
            <person name="Cuomo C.A."/>
        </authorList>
    </citation>
    <scope>NUCLEOTIDE SEQUENCE [LARGE SCALE GENOMIC DNA]</scope>
    <source>
        <strain evidence="1 2">UAMH5409</strain>
    </source>
</reference>
<organism evidence="1 2">
    <name type="scientific">Helicocarpus griseus UAMH5409</name>
    <dbReference type="NCBI Taxonomy" id="1447875"/>
    <lineage>
        <taxon>Eukaryota</taxon>
        <taxon>Fungi</taxon>
        <taxon>Dikarya</taxon>
        <taxon>Ascomycota</taxon>
        <taxon>Pezizomycotina</taxon>
        <taxon>Eurotiomycetes</taxon>
        <taxon>Eurotiomycetidae</taxon>
        <taxon>Onygenales</taxon>
        <taxon>Ajellomycetaceae</taxon>
        <taxon>Helicocarpus</taxon>
    </lineage>
</organism>
<evidence type="ECO:0000313" key="2">
    <source>
        <dbReference type="Proteomes" id="UP000223968"/>
    </source>
</evidence>
<name>A0A2B7WUW3_9EURO</name>
<keyword evidence="2" id="KW-1185">Reference proteome</keyword>
<dbReference type="Proteomes" id="UP000223968">
    <property type="component" value="Unassembled WGS sequence"/>
</dbReference>
<dbReference type="OrthoDB" id="1744869at2759"/>
<proteinExistence type="predicted"/>
<dbReference type="STRING" id="1447875.A0A2B7WUW3"/>
<protein>
    <submittedName>
        <fullName evidence="1">Uncharacterized protein</fullName>
    </submittedName>
</protein>
<comment type="caution">
    <text evidence="1">The sequence shown here is derived from an EMBL/GenBank/DDBJ whole genome shotgun (WGS) entry which is preliminary data.</text>
</comment>
<accession>A0A2B7WUW3</accession>